<keyword evidence="4" id="KW-1185">Reference proteome</keyword>
<dbReference type="AlphaFoldDB" id="A0AAD2GTR1"/>
<dbReference type="Pfam" id="PF20152">
    <property type="entry name" value="DUF6534"/>
    <property type="match status" value="1"/>
</dbReference>
<organism evidence="3 4">
    <name type="scientific">Mycena citricolor</name>
    <dbReference type="NCBI Taxonomy" id="2018698"/>
    <lineage>
        <taxon>Eukaryota</taxon>
        <taxon>Fungi</taxon>
        <taxon>Dikarya</taxon>
        <taxon>Basidiomycota</taxon>
        <taxon>Agaricomycotina</taxon>
        <taxon>Agaricomycetes</taxon>
        <taxon>Agaricomycetidae</taxon>
        <taxon>Agaricales</taxon>
        <taxon>Marasmiineae</taxon>
        <taxon>Mycenaceae</taxon>
        <taxon>Mycena</taxon>
    </lineage>
</organism>
<dbReference type="EMBL" id="CAVNYO010000009">
    <property type="protein sequence ID" value="CAK5262112.1"/>
    <property type="molecule type" value="Genomic_DNA"/>
</dbReference>
<sequence>MIPYWPPRTPSLRVENSQAGRTDFHDGLSYASDVEVLRGPWRRHAQHEDLRVHPPFLHEPVPICDRLPLISVCSQLMYNAFVSSYGDILHWNRYGWTFTYEPAWTALIAALAQGFFLHRCWIVSKSIGIGRGRTGNHGFTRCGHRLDCGSRCSSILHGDFNCHRPGHDMADSHCHPRSRHFHRFDHPSAQDEDWFQEDGKTSFSISRCARSPIPPLSQEKTLSRVVRVTFETALITSLVALVDLLLYVIMGKRNSIHLAFQLVVGKTYNHSIMVTLLSQTRIRSELDSNLLGRMADSGSGQTKPHKINTGITVTRTQIRVADHLDYSMHSIKSMSPSERGEEERDANSVKDRIA</sequence>
<protein>
    <recommendedName>
        <fullName evidence="2">DUF6534 domain-containing protein</fullName>
    </recommendedName>
</protein>
<feature type="region of interest" description="Disordered" evidence="1">
    <location>
        <begin position="331"/>
        <end position="354"/>
    </location>
</feature>
<evidence type="ECO:0000259" key="2">
    <source>
        <dbReference type="Pfam" id="PF20152"/>
    </source>
</evidence>
<proteinExistence type="predicted"/>
<feature type="compositionally biased region" description="Basic and acidic residues" evidence="1">
    <location>
        <begin position="338"/>
        <end position="354"/>
    </location>
</feature>
<dbReference type="InterPro" id="IPR045339">
    <property type="entry name" value="DUF6534"/>
</dbReference>
<evidence type="ECO:0000313" key="3">
    <source>
        <dbReference type="EMBL" id="CAK5262112.1"/>
    </source>
</evidence>
<gene>
    <name evidence="3" type="ORF">MYCIT1_LOCUS586</name>
</gene>
<dbReference type="Proteomes" id="UP001295794">
    <property type="component" value="Unassembled WGS sequence"/>
</dbReference>
<reference evidence="3" key="1">
    <citation type="submission" date="2023-11" db="EMBL/GenBank/DDBJ databases">
        <authorList>
            <person name="De Vega J J."/>
            <person name="De Vega J J."/>
        </authorList>
    </citation>
    <scope>NUCLEOTIDE SEQUENCE</scope>
</reference>
<comment type="caution">
    <text evidence="3">The sequence shown here is derived from an EMBL/GenBank/DDBJ whole genome shotgun (WGS) entry which is preliminary data.</text>
</comment>
<evidence type="ECO:0000313" key="4">
    <source>
        <dbReference type="Proteomes" id="UP001295794"/>
    </source>
</evidence>
<dbReference type="PANTHER" id="PTHR40465:SF1">
    <property type="entry name" value="DUF6534 DOMAIN-CONTAINING PROTEIN"/>
    <property type="match status" value="1"/>
</dbReference>
<evidence type="ECO:0000256" key="1">
    <source>
        <dbReference type="SAM" id="MobiDB-lite"/>
    </source>
</evidence>
<accession>A0AAD2GTR1</accession>
<name>A0AAD2GTR1_9AGAR</name>
<feature type="domain" description="DUF6534" evidence="2">
    <location>
        <begin position="218"/>
        <end position="278"/>
    </location>
</feature>
<dbReference type="PANTHER" id="PTHR40465">
    <property type="entry name" value="CHROMOSOME 1, WHOLE GENOME SHOTGUN SEQUENCE"/>
    <property type="match status" value="1"/>
</dbReference>